<dbReference type="UniPathway" id="UPA01014"/>
<feature type="domain" description="Glutamine amidotransferase type-2" evidence="3">
    <location>
        <begin position="2"/>
        <end position="236"/>
    </location>
</feature>
<comment type="catalytic activity">
    <reaction evidence="2">
        <text>gamma-L-glutamyl-hercynylcysteine S-oxide + H2O = S-(hercyn-2-yl)-L-cysteine S-oxide + L-glutamate</text>
        <dbReference type="Rhea" id="RHEA:42684"/>
        <dbReference type="ChEBI" id="CHEBI:15377"/>
        <dbReference type="ChEBI" id="CHEBI:29985"/>
        <dbReference type="ChEBI" id="CHEBI:82703"/>
        <dbReference type="ChEBI" id="CHEBI:82706"/>
        <dbReference type="EC" id="3.5.1.118"/>
    </reaction>
</comment>
<evidence type="ECO:0000313" key="5">
    <source>
        <dbReference type="Proteomes" id="UP000322244"/>
    </source>
</evidence>
<evidence type="ECO:0000256" key="2">
    <source>
        <dbReference type="HAMAP-Rule" id="MF_02036"/>
    </source>
</evidence>
<dbReference type="Gene3D" id="3.60.20.10">
    <property type="entry name" value="Glutamine Phosphoribosylpyrophosphate, subunit 1, domain 1"/>
    <property type="match status" value="1"/>
</dbReference>
<dbReference type="GO" id="GO:0052699">
    <property type="term" value="P:ergothioneine biosynthetic process"/>
    <property type="evidence" value="ECO:0007669"/>
    <property type="project" value="UniProtKB-UniRule"/>
</dbReference>
<dbReference type="InterPro" id="IPR032889">
    <property type="entry name" value="EgtC_Actinobacteria"/>
</dbReference>
<dbReference type="Proteomes" id="UP000322244">
    <property type="component" value="Unassembled WGS sequence"/>
</dbReference>
<dbReference type="InterPro" id="IPR026869">
    <property type="entry name" value="EgtC-like"/>
</dbReference>
<dbReference type="EMBL" id="VLNY01000002">
    <property type="protein sequence ID" value="KAA0023844.1"/>
    <property type="molecule type" value="Genomic_DNA"/>
</dbReference>
<accession>A0A5A7SE42</accession>
<evidence type="ECO:0000259" key="3">
    <source>
        <dbReference type="PROSITE" id="PS51278"/>
    </source>
</evidence>
<dbReference type="GO" id="GO:0016811">
    <property type="term" value="F:hydrolase activity, acting on carbon-nitrogen (but not peptide) bonds, in linear amides"/>
    <property type="evidence" value="ECO:0007669"/>
    <property type="project" value="UniProtKB-UniRule"/>
</dbReference>
<comment type="caution">
    <text evidence="4">The sequence shown here is derived from an EMBL/GenBank/DDBJ whole genome shotgun (WGS) entry which is preliminary data.</text>
</comment>
<comment type="function">
    <text evidence="2">Catalyzes the hydrolysis of the gamma-glutamyl amide bond of hercynyl-gamma-L-glutamyl-L-cysteine sulfoxide to produce hercynylcysteine sulfoxide, a step in the biosynthesis pathway of ergothioneine.</text>
</comment>
<keyword evidence="2" id="KW-0378">Hydrolase</keyword>
<protein>
    <recommendedName>
        <fullName evidence="2">Gamma-glutamyl-hercynylcysteine sulfoxide hydrolase</fullName>
        <ecNumber evidence="2">3.5.1.118</ecNumber>
    </recommendedName>
    <alternativeName>
        <fullName evidence="2">Gamma-glutamyl hercynylcysteine S-oxide hydrolase</fullName>
    </alternativeName>
</protein>
<organism evidence="4 5">
    <name type="scientific">Antrihabitans cavernicola</name>
    <dbReference type="NCBI Taxonomy" id="2495913"/>
    <lineage>
        <taxon>Bacteria</taxon>
        <taxon>Bacillati</taxon>
        <taxon>Actinomycetota</taxon>
        <taxon>Actinomycetes</taxon>
        <taxon>Mycobacteriales</taxon>
        <taxon>Nocardiaceae</taxon>
        <taxon>Antrihabitans</taxon>
    </lineage>
</organism>
<dbReference type="AlphaFoldDB" id="A0A5A7SE42"/>
<dbReference type="InterPro" id="IPR017808">
    <property type="entry name" value="EgtC"/>
</dbReference>
<dbReference type="SUPFAM" id="SSF56235">
    <property type="entry name" value="N-terminal nucleophile aminohydrolases (Ntn hydrolases)"/>
    <property type="match status" value="1"/>
</dbReference>
<dbReference type="PROSITE" id="PS51278">
    <property type="entry name" value="GATASE_TYPE_2"/>
    <property type="match status" value="1"/>
</dbReference>
<evidence type="ECO:0000256" key="1">
    <source>
        <dbReference type="ARBA" id="ARBA00022962"/>
    </source>
</evidence>
<dbReference type="PANTHER" id="PTHR43187">
    <property type="entry name" value="GLUTAMINE AMIDOTRANSFERASE DUG3-RELATED"/>
    <property type="match status" value="1"/>
</dbReference>
<dbReference type="InterPro" id="IPR029055">
    <property type="entry name" value="Ntn_hydrolases_N"/>
</dbReference>
<dbReference type="EC" id="3.5.1.118" evidence="2"/>
<reference evidence="4 5" key="1">
    <citation type="submission" date="2019-07" db="EMBL/GenBank/DDBJ databases">
        <title>Rhodococcus cavernicolus sp. nov., isolated from a cave.</title>
        <authorList>
            <person name="Lee S.D."/>
        </authorList>
    </citation>
    <scope>NUCLEOTIDE SEQUENCE [LARGE SCALE GENOMIC DNA]</scope>
    <source>
        <strain evidence="4 5">C1-24</strain>
    </source>
</reference>
<evidence type="ECO:0000313" key="4">
    <source>
        <dbReference type="EMBL" id="KAA0023844.1"/>
    </source>
</evidence>
<dbReference type="OrthoDB" id="9804310at2"/>
<keyword evidence="5" id="KW-1185">Reference proteome</keyword>
<sequence>MCRHLGYIGPAVPVREPLTRGDHSLRTQSWAPNEMRGGGTINADGFGVAWWRDGAASRYRNPMPIWSDPAVDEVLPQLRSTAVVAAVRSATAGMPVSREACAPFVDGAWAFSHNGVVQNWRTTLAAAHSLELEAPTDSAALWLLLRDSLATAEPAAAIRAVVNTVLAVAPDARLNLLLSNGEMLWATTCYHSLSVLVDDASVTVASEPVDDNSDWQSIPDRSVVIAEPGNLAIESL</sequence>
<name>A0A5A7SE42_9NOCA</name>
<dbReference type="NCBIfam" id="TIGR03442">
    <property type="entry name" value="ergothioneine biosynthesis protein EgtC"/>
    <property type="match status" value="1"/>
</dbReference>
<comment type="pathway">
    <text evidence="2">Amino-acid biosynthesis; ergothioneine biosynthesis.</text>
</comment>
<gene>
    <name evidence="2 4" type="primary">egtC</name>
    <name evidence="4" type="ORF">FOY51_04415</name>
</gene>
<dbReference type="Pfam" id="PF13230">
    <property type="entry name" value="GATase_4"/>
    <property type="match status" value="1"/>
</dbReference>
<proteinExistence type="inferred from homology"/>
<dbReference type="InterPro" id="IPR052373">
    <property type="entry name" value="Gamma-glu_amide_hydrolase"/>
</dbReference>
<dbReference type="HAMAP" id="MF_02036">
    <property type="entry name" value="EgtC"/>
    <property type="match status" value="1"/>
</dbReference>
<keyword evidence="1 2" id="KW-0315">Glutamine amidotransferase</keyword>
<dbReference type="InterPro" id="IPR017932">
    <property type="entry name" value="GATase_2_dom"/>
</dbReference>
<dbReference type="PANTHER" id="PTHR43187:SF2">
    <property type="entry name" value="GAMMA-GLUTAMYL-HERCYNYLCYSTEINE SULFOXIDE HYDROLASE"/>
    <property type="match status" value="1"/>
</dbReference>
<dbReference type="RefSeq" id="WP_149429004.1">
    <property type="nucleotide sequence ID" value="NZ_VLNY01000002.1"/>
</dbReference>
<dbReference type="CDD" id="cd01908">
    <property type="entry name" value="YafJ"/>
    <property type="match status" value="1"/>
</dbReference>